<keyword evidence="10" id="KW-1185">Reference proteome</keyword>
<accession>A0A8L0DVH5</accession>
<keyword evidence="3" id="KW-0963">Cytoplasm</keyword>
<evidence type="ECO:0000256" key="5">
    <source>
        <dbReference type="SAM" id="Coils"/>
    </source>
</evidence>
<proteinExistence type="inferred from homology"/>
<reference evidence="9" key="3">
    <citation type="submission" date="2025-09" db="UniProtKB">
        <authorList>
            <consortium name="Ensembl"/>
        </authorList>
    </citation>
    <scope>IDENTIFICATION</scope>
</reference>
<dbReference type="PANTHER" id="PTHR18875:SF3">
    <property type="entry name" value="CENTROSOMAL PROTEIN OF 63 KDA"/>
    <property type="match status" value="1"/>
</dbReference>
<name>A0A8L0DVH5_ONCMY</name>
<reference evidence="9" key="1">
    <citation type="submission" date="2020-07" db="EMBL/GenBank/DDBJ databases">
        <title>A long reads based de novo assembly of the rainbow trout Arlee double haploid line genome.</title>
        <authorList>
            <person name="Gao G."/>
            <person name="Palti Y."/>
        </authorList>
    </citation>
    <scope>NUCLEOTIDE SEQUENCE [LARGE SCALE GENOMIC DNA]</scope>
</reference>
<dbReference type="AlphaFoldDB" id="A0A8L0DVH5"/>
<feature type="domain" description="CEP63/Deup1 N-terminal" evidence="7">
    <location>
        <begin position="26"/>
        <end position="281"/>
    </location>
</feature>
<evidence type="ECO:0000259" key="8">
    <source>
        <dbReference type="Pfam" id="PF25771"/>
    </source>
</evidence>
<feature type="compositionally biased region" description="Low complexity" evidence="6">
    <location>
        <begin position="641"/>
        <end position="651"/>
    </location>
</feature>
<dbReference type="Pfam" id="PF17045">
    <property type="entry name" value="CEP63"/>
    <property type="match status" value="1"/>
</dbReference>
<feature type="coiled-coil region" evidence="5">
    <location>
        <begin position="213"/>
        <end position="290"/>
    </location>
</feature>
<evidence type="ECO:0000259" key="7">
    <source>
        <dbReference type="Pfam" id="PF17045"/>
    </source>
</evidence>
<dbReference type="GO" id="GO:0005814">
    <property type="term" value="C:centriole"/>
    <property type="evidence" value="ECO:0007669"/>
    <property type="project" value="TreeGrafter"/>
</dbReference>
<feature type="region of interest" description="Disordered" evidence="6">
    <location>
        <begin position="562"/>
        <end position="588"/>
    </location>
</feature>
<keyword evidence="4 5" id="KW-0175">Coiled coil</keyword>
<comment type="subcellular location">
    <subcellularLocation>
        <location evidence="1">Cytoplasm</location>
    </subcellularLocation>
</comment>
<feature type="compositionally biased region" description="Basic and acidic residues" evidence="6">
    <location>
        <begin position="129"/>
        <end position="146"/>
    </location>
</feature>
<dbReference type="Pfam" id="PF25771">
    <property type="entry name" value="CC_CEP152-bind"/>
    <property type="match status" value="1"/>
</dbReference>
<evidence type="ECO:0000256" key="6">
    <source>
        <dbReference type="SAM" id="MobiDB-lite"/>
    </source>
</evidence>
<dbReference type="InterPro" id="IPR057656">
    <property type="entry name" value="CEP63/Deup1_CC"/>
</dbReference>
<feature type="coiled-coil region" evidence="5">
    <location>
        <begin position="523"/>
        <end position="557"/>
    </location>
</feature>
<dbReference type="Proteomes" id="UP000694395">
    <property type="component" value="Chromosome 1"/>
</dbReference>
<organism evidence="9 10">
    <name type="scientific">Oncorhynchus mykiss</name>
    <name type="common">Rainbow trout</name>
    <name type="synonym">Salmo gairdneri</name>
    <dbReference type="NCBI Taxonomy" id="8022"/>
    <lineage>
        <taxon>Eukaryota</taxon>
        <taxon>Metazoa</taxon>
        <taxon>Chordata</taxon>
        <taxon>Craniata</taxon>
        <taxon>Vertebrata</taxon>
        <taxon>Euteleostomi</taxon>
        <taxon>Actinopterygii</taxon>
        <taxon>Neopterygii</taxon>
        <taxon>Teleostei</taxon>
        <taxon>Protacanthopterygii</taxon>
        <taxon>Salmoniformes</taxon>
        <taxon>Salmonidae</taxon>
        <taxon>Salmoninae</taxon>
        <taxon>Oncorhynchus</taxon>
    </lineage>
</organism>
<feature type="region of interest" description="Disordered" evidence="6">
    <location>
        <begin position="623"/>
        <end position="655"/>
    </location>
</feature>
<evidence type="ECO:0000313" key="9">
    <source>
        <dbReference type="Ensembl" id="ENSOMYP00000142102.1"/>
    </source>
</evidence>
<gene>
    <name evidence="9" type="primary">cep63</name>
</gene>
<sequence>MPVRSQLLEMDAFLGSLQDHDVSSVLTSCEPELQELMRQIDIMVNHKRTEWEAEIHAMELRLHSGEEELLSARNLIDQRNSEVGLLRKQLNEVQTGKQELVVKYEEQLQRVKDELSKLKHSYQKLQSKQLKESREGAKSREEDRTEVTRLNGKIEEFRQRSAEWENQRMQYQKQVSSLETQRKGLAEQFTNMKSQGAAWLQDPGGGRAGQADLQRLRGQLERAQDTLHSQELELERLRHLQEQLRGEPRRGQHVLTEEKEGQKQQFCNDLSKLTRALQAKEEVIQSLEECLGAQGRGGSGLQLLRQDLEKTTTKLHSAQACEVHLKTELARLRDRLETMSRQRGELVTRETELKHIKEERSRSVTEVKRLREELARAEQTRCWEVEGMRKEVSQMTNELHQRDITIATLSGSASSVERQLSGEVERAERRAAELKVTQVQLETLKIENQHLNDLLERVESRSTMVWTDLYFFGMLSKSTVYVPFSPSISFIIFQYLSCPLFQSLSFTPPPPLQKGDPCLASLRESYVSSLSSLEQENRQMRQELAEVRARLEASTQTWQDKLDRSLLHNQSRAGPRQAQDGSEEELQQRHREEILAMEARMQENTSHYEEEIQRLLQQLEALSSSSPHRHHVQTLDHRPVSASSSSSSSSSCRESRLARGTASALVCVPNGPAPLPVSAPGGAEGQLSNSEEALHLQASQDILNMERCVASPAGSVASRYLEEENLRSQELLQRLDAHIQGMRQDNVRTVSKYLGHPDTSQP</sequence>
<dbReference type="GO" id="GO:0007099">
    <property type="term" value="P:centriole replication"/>
    <property type="evidence" value="ECO:0007669"/>
    <property type="project" value="TreeGrafter"/>
</dbReference>
<evidence type="ECO:0000256" key="1">
    <source>
        <dbReference type="ARBA" id="ARBA00004496"/>
    </source>
</evidence>
<dbReference type="Ensembl" id="ENSOMYT00000120802.1">
    <property type="protein sequence ID" value="ENSOMYP00000142102.1"/>
    <property type="gene ID" value="ENSOMYG00000001729.2"/>
</dbReference>
<dbReference type="GO" id="GO:0098535">
    <property type="term" value="P:de novo centriole assembly involved in multi-ciliated epithelial cell differentiation"/>
    <property type="evidence" value="ECO:0007669"/>
    <property type="project" value="TreeGrafter"/>
</dbReference>
<evidence type="ECO:0000256" key="4">
    <source>
        <dbReference type="ARBA" id="ARBA00023054"/>
    </source>
</evidence>
<feature type="coiled-coil region" evidence="5">
    <location>
        <begin position="417"/>
        <end position="461"/>
    </location>
</feature>
<evidence type="ECO:0000256" key="3">
    <source>
        <dbReference type="ARBA" id="ARBA00022490"/>
    </source>
</evidence>
<protein>
    <submittedName>
        <fullName evidence="9">Centrosomal protein 63</fullName>
    </submittedName>
</protein>
<feature type="region of interest" description="Disordered" evidence="6">
    <location>
        <begin position="123"/>
        <end position="146"/>
    </location>
</feature>
<feature type="domain" description="CEP63/Deup1 CEP152 binding coiled coil" evidence="8">
    <location>
        <begin position="718"/>
        <end position="753"/>
    </location>
</feature>
<evidence type="ECO:0000313" key="10">
    <source>
        <dbReference type="Proteomes" id="UP000694395"/>
    </source>
</evidence>
<dbReference type="InterPro" id="IPR031470">
    <property type="entry name" value="CEP63/Deup1_N"/>
</dbReference>
<dbReference type="PANTHER" id="PTHR18875">
    <property type="entry name" value="SARCOMA ANTIGEN NY-SAR-24/CYTOSKELETAL PROTEIN SOJO"/>
    <property type="match status" value="1"/>
</dbReference>
<feature type="coiled-coil region" evidence="5">
    <location>
        <begin position="322"/>
        <end position="380"/>
    </location>
</feature>
<dbReference type="GeneTree" id="ENSGT00940000153190"/>
<dbReference type="GO" id="GO:0005737">
    <property type="term" value="C:cytoplasm"/>
    <property type="evidence" value="ECO:0007669"/>
    <property type="project" value="UniProtKB-SubCell"/>
</dbReference>
<evidence type="ECO:0000256" key="2">
    <source>
        <dbReference type="ARBA" id="ARBA00007181"/>
    </source>
</evidence>
<reference evidence="9" key="2">
    <citation type="submission" date="2025-08" db="UniProtKB">
        <authorList>
            <consortium name="Ensembl"/>
        </authorList>
    </citation>
    <scope>IDENTIFICATION</scope>
</reference>
<comment type="similarity">
    <text evidence="2">Belongs to the CEP63 family.</text>
</comment>